<organism evidence="1">
    <name type="scientific">marine sediment metagenome</name>
    <dbReference type="NCBI Taxonomy" id="412755"/>
    <lineage>
        <taxon>unclassified sequences</taxon>
        <taxon>metagenomes</taxon>
        <taxon>ecological metagenomes</taxon>
    </lineage>
</organism>
<name>X1P187_9ZZZZ</name>
<proteinExistence type="predicted"/>
<gene>
    <name evidence="1" type="ORF">S06H3_25865</name>
</gene>
<comment type="caution">
    <text evidence="1">The sequence shown here is derived from an EMBL/GenBank/DDBJ whole genome shotgun (WGS) entry which is preliminary data.</text>
</comment>
<dbReference type="AlphaFoldDB" id="X1P187"/>
<sequence length="179" mass="19370">MLYWLYREQKSPYKRYTEIFGEIKIGLAEQIKDGDWRSVRSAIRKLNTKLGPTSIPTFAGQTIINNLGITNISNISTVCTLAAGLNVLRVTGLQTDDVDMSGTLRGAYIDVSNGSFSATGTIRGMELKARTEAPGDVGSDVAVLEGLSISVDSKGHSVTTTMRAAEFILDGSVLLYLFI</sequence>
<dbReference type="EMBL" id="BARV01014911">
    <property type="protein sequence ID" value="GAI24674.1"/>
    <property type="molecule type" value="Genomic_DNA"/>
</dbReference>
<accession>X1P187</accession>
<protein>
    <submittedName>
        <fullName evidence="1">Uncharacterized protein</fullName>
    </submittedName>
</protein>
<reference evidence="1" key="1">
    <citation type="journal article" date="2014" name="Front. Microbiol.">
        <title>High frequency of phylogenetically diverse reductive dehalogenase-homologous genes in deep subseafloor sedimentary metagenomes.</title>
        <authorList>
            <person name="Kawai M."/>
            <person name="Futagami T."/>
            <person name="Toyoda A."/>
            <person name="Takaki Y."/>
            <person name="Nishi S."/>
            <person name="Hori S."/>
            <person name="Arai W."/>
            <person name="Tsubouchi T."/>
            <person name="Morono Y."/>
            <person name="Uchiyama I."/>
            <person name="Ito T."/>
            <person name="Fujiyama A."/>
            <person name="Inagaki F."/>
            <person name="Takami H."/>
        </authorList>
    </citation>
    <scope>NUCLEOTIDE SEQUENCE</scope>
    <source>
        <strain evidence="1">Expedition CK06-06</strain>
    </source>
</reference>
<evidence type="ECO:0000313" key="1">
    <source>
        <dbReference type="EMBL" id="GAI24674.1"/>
    </source>
</evidence>